<dbReference type="EnsemblPlants" id="OGLUM01G29260.1">
    <property type="protein sequence ID" value="OGLUM01G29260.1"/>
    <property type="gene ID" value="OGLUM01G29260"/>
</dbReference>
<organism evidence="3">
    <name type="scientific">Oryza glumipatula</name>
    <dbReference type="NCBI Taxonomy" id="40148"/>
    <lineage>
        <taxon>Eukaryota</taxon>
        <taxon>Viridiplantae</taxon>
        <taxon>Streptophyta</taxon>
        <taxon>Embryophyta</taxon>
        <taxon>Tracheophyta</taxon>
        <taxon>Spermatophyta</taxon>
        <taxon>Magnoliopsida</taxon>
        <taxon>Liliopsida</taxon>
        <taxon>Poales</taxon>
        <taxon>Poaceae</taxon>
        <taxon>BOP clade</taxon>
        <taxon>Oryzoideae</taxon>
        <taxon>Oryzeae</taxon>
        <taxon>Oryzinae</taxon>
        <taxon>Oryza</taxon>
    </lineage>
</organism>
<feature type="compositionally biased region" description="Basic and acidic residues" evidence="1">
    <location>
        <begin position="44"/>
        <end position="74"/>
    </location>
</feature>
<feature type="signal peptide" evidence="2">
    <location>
        <begin position="1"/>
        <end position="17"/>
    </location>
</feature>
<accession>A0A0D9YCR6</accession>
<evidence type="ECO:0000256" key="1">
    <source>
        <dbReference type="SAM" id="MobiDB-lite"/>
    </source>
</evidence>
<feature type="region of interest" description="Disordered" evidence="1">
    <location>
        <begin position="40"/>
        <end position="74"/>
    </location>
</feature>
<dbReference type="Proteomes" id="UP000026961">
    <property type="component" value="Chromosome 1"/>
</dbReference>
<reference evidence="3" key="1">
    <citation type="submission" date="2013-08" db="EMBL/GenBank/DDBJ databases">
        <title>Oryza genome evolution.</title>
        <authorList>
            <person name="Wing R.A."/>
            <person name="Panaud O."/>
            <person name="Oliveira A.C."/>
        </authorList>
    </citation>
    <scope>NUCLEOTIDE SEQUENCE</scope>
</reference>
<dbReference type="HOGENOM" id="CLU_2691732_0_0_1"/>
<evidence type="ECO:0008006" key="5">
    <source>
        <dbReference type="Google" id="ProtNLM"/>
    </source>
</evidence>
<keyword evidence="2" id="KW-0732">Signal</keyword>
<reference evidence="3" key="3">
    <citation type="submission" date="2018-05" db="EMBL/GenBank/DDBJ databases">
        <title>OgluRS3 (Oryza glumaepatula Reference Sequence Version 3).</title>
        <authorList>
            <person name="Zhang J."/>
            <person name="Kudrna D."/>
            <person name="Lee S."/>
            <person name="Talag J."/>
            <person name="Welchert J."/>
            <person name="Wing R.A."/>
        </authorList>
    </citation>
    <scope>NUCLEOTIDE SEQUENCE [LARGE SCALE GENOMIC DNA]</scope>
</reference>
<protein>
    <recommendedName>
        <fullName evidence="5">DUF834 domain-containing protein</fullName>
    </recommendedName>
</protein>
<feature type="chain" id="PRO_5002350940" description="DUF834 domain-containing protein" evidence="2">
    <location>
        <begin position="18"/>
        <end position="74"/>
    </location>
</feature>
<reference evidence="3" key="2">
    <citation type="submission" date="2015-04" db="UniProtKB">
        <authorList>
            <consortium name="EnsemblPlants"/>
        </authorList>
    </citation>
    <scope>IDENTIFICATION</scope>
</reference>
<evidence type="ECO:0000256" key="2">
    <source>
        <dbReference type="SAM" id="SignalP"/>
    </source>
</evidence>
<dbReference type="AlphaFoldDB" id="A0A0D9YCR6"/>
<evidence type="ECO:0000313" key="4">
    <source>
        <dbReference type="Proteomes" id="UP000026961"/>
    </source>
</evidence>
<name>A0A0D9YCR6_9ORYZ</name>
<sequence>MARWWWWCMGHKPRANAALVAAGSAGSTRGMEWAASSSGFEAAGEVRETRDGYLSKEDGRGERSRDSVSRDRFM</sequence>
<keyword evidence="4" id="KW-1185">Reference proteome</keyword>
<evidence type="ECO:0000313" key="3">
    <source>
        <dbReference type="EnsemblPlants" id="OGLUM01G29260.1"/>
    </source>
</evidence>
<proteinExistence type="predicted"/>
<dbReference type="Gramene" id="OGLUM01G29260.1">
    <property type="protein sequence ID" value="OGLUM01G29260.1"/>
    <property type="gene ID" value="OGLUM01G29260"/>
</dbReference>